<evidence type="ECO:0000256" key="3">
    <source>
        <dbReference type="ARBA" id="ARBA00022692"/>
    </source>
</evidence>
<feature type="domain" description="Membrane insertase YidC/Oxa/ALB C-terminal" evidence="12">
    <location>
        <begin position="166"/>
        <end position="361"/>
    </location>
</feature>
<feature type="transmembrane region" description="Helical" evidence="11">
    <location>
        <begin position="243"/>
        <end position="262"/>
    </location>
</feature>
<feature type="transmembrane region" description="Helical" evidence="11">
    <location>
        <begin position="290"/>
        <end position="309"/>
    </location>
</feature>
<dbReference type="EMBL" id="JAULSR010000001">
    <property type="protein sequence ID" value="KAK0635994.1"/>
    <property type="molecule type" value="Genomic_DNA"/>
</dbReference>
<evidence type="ECO:0000313" key="14">
    <source>
        <dbReference type="Proteomes" id="UP001174934"/>
    </source>
</evidence>
<keyword evidence="3 9" id="KW-0812">Transmembrane</keyword>
<feature type="transmembrane region" description="Helical" evidence="11">
    <location>
        <begin position="158"/>
        <end position="181"/>
    </location>
</feature>
<keyword evidence="14" id="KW-1185">Reference proteome</keyword>
<dbReference type="CDD" id="cd20069">
    <property type="entry name" value="5TM_Oxa1-like"/>
    <property type="match status" value="1"/>
</dbReference>
<keyword evidence="5" id="KW-0809">Transit peptide</keyword>
<evidence type="ECO:0000256" key="2">
    <source>
        <dbReference type="ARBA" id="ARBA00009877"/>
    </source>
</evidence>
<dbReference type="GO" id="GO:0032977">
    <property type="term" value="F:membrane insertase activity"/>
    <property type="evidence" value="ECO:0007669"/>
    <property type="project" value="InterPro"/>
</dbReference>
<comment type="subcellular location">
    <subcellularLocation>
        <location evidence="9">Membrane</location>
        <topology evidence="9">Multi-pass membrane protein</topology>
    </subcellularLocation>
    <subcellularLocation>
        <location evidence="1">Mitochondrion inner membrane</location>
        <topology evidence="1">Multi-pass membrane protein</topology>
    </subcellularLocation>
</comment>
<evidence type="ECO:0000313" key="13">
    <source>
        <dbReference type="EMBL" id="KAK0635994.1"/>
    </source>
</evidence>
<evidence type="ECO:0000256" key="6">
    <source>
        <dbReference type="ARBA" id="ARBA00022989"/>
    </source>
</evidence>
<evidence type="ECO:0000256" key="5">
    <source>
        <dbReference type="ARBA" id="ARBA00022946"/>
    </source>
</evidence>
<evidence type="ECO:0000256" key="8">
    <source>
        <dbReference type="ARBA" id="ARBA00023136"/>
    </source>
</evidence>
<keyword evidence="7" id="KW-0496">Mitochondrion</keyword>
<protein>
    <submittedName>
        <fullName evidence="13">60Kd inner membrane protein-domain-containing protein</fullName>
    </submittedName>
</protein>
<dbReference type="Pfam" id="PF02096">
    <property type="entry name" value="60KD_IMP"/>
    <property type="match status" value="1"/>
</dbReference>
<keyword evidence="6 11" id="KW-1133">Transmembrane helix</keyword>
<sequence length="475" mass="51559">MLPSRGLLRSSPSVGLAKVALQRSSSSPRTASRQFGTSLRSNATTTISLRGAFTQGSLASSSGRRVGGSVAITAATLPSLRQVRYASTQPSEAAAPAAAGTVPPVDANLVAPQDLSSIIDLSGSDLLNMPEQIGFLKALGLDYGWGPTALMEWSLEHIYIYTGLPWWASLGVLALGIRLVIFKPSLDAAIHSQKSQDLRKNPKYEAAMAVMKENMMKADGQLAMAGARSTISKMNKAAGLKQWKAFIPMLNLPLGYGVFRLFRGMAALPVPSLETGGALWFTDLTVCDPFYILPIATAGIMYAGLRMAIPHMAPAQQQTMKIVSMVMLPVSLMFTIYIPAGIQLYFFTTGALHTFQNWVFYQNWFRRIAGLPPLVTPGSRSGGGGGGARAQYQAPRVIDVKAKVVPEEPKKSLLSTVGGGMAAAKDKFTSYQERSTKEKSFKEAKAYEEKRALEEKEKLVARREMRKQMKKRRTE</sequence>
<dbReference type="Proteomes" id="UP001174934">
    <property type="component" value="Unassembled WGS sequence"/>
</dbReference>
<evidence type="ECO:0000256" key="11">
    <source>
        <dbReference type="SAM" id="Phobius"/>
    </source>
</evidence>
<keyword evidence="10" id="KW-0175">Coiled coil</keyword>
<evidence type="ECO:0000256" key="7">
    <source>
        <dbReference type="ARBA" id="ARBA00023128"/>
    </source>
</evidence>
<feature type="transmembrane region" description="Helical" evidence="11">
    <location>
        <begin position="321"/>
        <end position="338"/>
    </location>
</feature>
<reference evidence="13" key="1">
    <citation type="submission" date="2023-06" db="EMBL/GenBank/DDBJ databases">
        <title>Genome-scale phylogeny and comparative genomics of the fungal order Sordariales.</title>
        <authorList>
            <consortium name="Lawrence Berkeley National Laboratory"/>
            <person name="Hensen N."/>
            <person name="Bonometti L."/>
            <person name="Westerberg I."/>
            <person name="Brannstrom I.O."/>
            <person name="Guillou S."/>
            <person name="Cros-Aarteil S."/>
            <person name="Calhoun S."/>
            <person name="Haridas S."/>
            <person name="Kuo A."/>
            <person name="Mondo S."/>
            <person name="Pangilinan J."/>
            <person name="Riley R."/>
            <person name="LaButti K."/>
            <person name="Andreopoulos B."/>
            <person name="Lipzen A."/>
            <person name="Chen C."/>
            <person name="Yanf M."/>
            <person name="Daum C."/>
            <person name="Ng V."/>
            <person name="Clum A."/>
            <person name="Steindorff A."/>
            <person name="Ohm R."/>
            <person name="Martin F."/>
            <person name="Silar P."/>
            <person name="Natvig D."/>
            <person name="Lalanne C."/>
            <person name="Gautier V."/>
            <person name="Ament-velasquez S.L."/>
            <person name="Kruys A."/>
            <person name="Hutchinson M.I."/>
            <person name="Powell A.J."/>
            <person name="Barry K."/>
            <person name="Miller A.N."/>
            <person name="Grigoriev I.V."/>
            <person name="Debuchy R."/>
            <person name="Gladieux P."/>
            <person name="Thoren M.H."/>
            <person name="Johannesson H."/>
        </authorList>
    </citation>
    <scope>NUCLEOTIDE SEQUENCE</scope>
    <source>
        <strain evidence="13">SMH3391-2</strain>
    </source>
</reference>
<dbReference type="AlphaFoldDB" id="A0AA39XL96"/>
<dbReference type="InterPro" id="IPR001708">
    <property type="entry name" value="YidC/ALB3/OXA1/COX18"/>
</dbReference>
<comment type="similarity">
    <text evidence="2 9">Belongs to the OXA1/ALB3/YidC family.</text>
</comment>
<keyword evidence="8 11" id="KW-0472">Membrane</keyword>
<evidence type="ECO:0000256" key="10">
    <source>
        <dbReference type="SAM" id="Coils"/>
    </source>
</evidence>
<dbReference type="InterPro" id="IPR028055">
    <property type="entry name" value="YidC/Oxa/ALB_C"/>
</dbReference>
<dbReference type="PANTHER" id="PTHR12428">
    <property type="entry name" value="OXA1"/>
    <property type="match status" value="1"/>
</dbReference>
<dbReference type="GO" id="GO:0032979">
    <property type="term" value="P:protein insertion into mitochondrial inner membrane from matrix"/>
    <property type="evidence" value="ECO:0007669"/>
    <property type="project" value="TreeGrafter"/>
</dbReference>
<accession>A0AA39XL96</accession>
<evidence type="ECO:0000259" key="12">
    <source>
        <dbReference type="Pfam" id="PF02096"/>
    </source>
</evidence>
<dbReference type="GO" id="GO:0005743">
    <property type="term" value="C:mitochondrial inner membrane"/>
    <property type="evidence" value="ECO:0007669"/>
    <property type="project" value="UniProtKB-SubCell"/>
</dbReference>
<gene>
    <name evidence="13" type="ORF">B0T17DRAFT_503489</name>
</gene>
<organism evidence="13 14">
    <name type="scientific">Bombardia bombarda</name>
    <dbReference type="NCBI Taxonomy" id="252184"/>
    <lineage>
        <taxon>Eukaryota</taxon>
        <taxon>Fungi</taxon>
        <taxon>Dikarya</taxon>
        <taxon>Ascomycota</taxon>
        <taxon>Pezizomycotina</taxon>
        <taxon>Sordariomycetes</taxon>
        <taxon>Sordariomycetidae</taxon>
        <taxon>Sordariales</taxon>
        <taxon>Lasiosphaeriaceae</taxon>
        <taxon>Bombardia</taxon>
    </lineage>
</organism>
<feature type="coiled-coil region" evidence="10">
    <location>
        <begin position="437"/>
        <end position="464"/>
    </location>
</feature>
<evidence type="ECO:0000256" key="4">
    <source>
        <dbReference type="ARBA" id="ARBA00022792"/>
    </source>
</evidence>
<name>A0AA39XL96_9PEZI</name>
<evidence type="ECO:0000256" key="1">
    <source>
        <dbReference type="ARBA" id="ARBA00004448"/>
    </source>
</evidence>
<evidence type="ECO:0000256" key="9">
    <source>
        <dbReference type="RuleBase" id="RU003945"/>
    </source>
</evidence>
<dbReference type="PANTHER" id="PTHR12428:SF66">
    <property type="entry name" value="MITOCHONDRIAL INNER MEMBRANE PROTEIN OXA1L"/>
    <property type="match status" value="1"/>
</dbReference>
<keyword evidence="4" id="KW-0999">Mitochondrion inner membrane</keyword>
<comment type="caution">
    <text evidence="13">The sequence shown here is derived from an EMBL/GenBank/DDBJ whole genome shotgun (WGS) entry which is preliminary data.</text>
</comment>
<proteinExistence type="inferred from homology"/>